<dbReference type="AlphaFoldDB" id="A0AAN8JQW2"/>
<dbReference type="Proteomes" id="UP001347796">
    <property type="component" value="Unassembled WGS sequence"/>
</dbReference>
<keyword evidence="3" id="KW-1185">Reference proteome</keyword>
<protein>
    <submittedName>
        <fullName evidence="2">Uncharacterized protein</fullName>
    </submittedName>
</protein>
<dbReference type="EMBL" id="JAZGQO010000008">
    <property type="protein sequence ID" value="KAK6179885.1"/>
    <property type="molecule type" value="Genomic_DNA"/>
</dbReference>
<feature type="signal peptide" evidence="1">
    <location>
        <begin position="1"/>
        <end position="17"/>
    </location>
</feature>
<name>A0AAN8JQW2_PATCE</name>
<keyword evidence="1" id="KW-0732">Signal</keyword>
<sequence length="108" mass="11069">MQAAIVLVLMTAVATQAFIFNGCKQDSDCNNGCCEHSFFNSRCVAKSRYLQPCSTTSCGCVAGLKCVKESEVTSVAIEVHAGGNGLVCEQTGTTGSPTTVAPTAAPTA</sequence>
<proteinExistence type="predicted"/>
<gene>
    <name evidence="2" type="ORF">SNE40_012138</name>
</gene>
<accession>A0AAN8JQW2</accession>
<comment type="caution">
    <text evidence="2">The sequence shown here is derived from an EMBL/GenBank/DDBJ whole genome shotgun (WGS) entry which is preliminary data.</text>
</comment>
<evidence type="ECO:0000313" key="2">
    <source>
        <dbReference type="EMBL" id="KAK6179885.1"/>
    </source>
</evidence>
<feature type="chain" id="PRO_5042937447" evidence="1">
    <location>
        <begin position="18"/>
        <end position="108"/>
    </location>
</feature>
<evidence type="ECO:0000256" key="1">
    <source>
        <dbReference type="SAM" id="SignalP"/>
    </source>
</evidence>
<evidence type="ECO:0000313" key="3">
    <source>
        <dbReference type="Proteomes" id="UP001347796"/>
    </source>
</evidence>
<reference evidence="2 3" key="1">
    <citation type="submission" date="2024-01" db="EMBL/GenBank/DDBJ databases">
        <title>The genome of the rayed Mediterranean limpet Patella caerulea (Linnaeus, 1758).</title>
        <authorList>
            <person name="Anh-Thu Weber A."/>
            <person name="Halstead-Nussloch G."/>
        </authorList>
    </citation>
    <scope>NUCLEOTIDE SEQUENCE [LARGE SCALE GENOMIC DNA]</scope>
    <source>
        <strain evidence="2">AATW-2023a</strain>
        <tissue evidence="2">Whole specimen</tissue>
    </source>
</reference>
<organism evidence="2 3">
    <name type="scientific">Patella caerulea</name>
    <name type="common">Rayed Mediterranean limpet</name>
    <dbReference type="NCBI Taxonomy" id="87958"/>
    <lineage>
        <taxon>Eukaryota</taxon>
        <taxon>Metazoa</taxon>
        <taxon>Spiralia</taxon>
        <taxon>Lophotrochozoa</taxon>
        <taxon>Mollusca</taxon>
        <taxon>Gastropoda</taxon>
        <taxon>Patellogastropoda</taxon>
        <taxon>Patelloidea</taxon>
        <taxon>Patellidae</taxon>
        <taxon>Patella</taxon>
    </lineage>
</organism>